<dbReference type="Proteomes" id="UP001321473">
    <property type="component" value="Unassembled WGS sequence"/>
</dbReference>
<proteinExistence type="predicted"/>
<reference evidence="1 2" key="1">
    <citation type="journal article" date="2023" name="Arcadia Sci">
        <title>De novo assembly of a long-read Amblyomma americanum tick genome.</title>
        <authorList>
            <person name="Chou S."/>
            <person name="Poskanzer K.E."/>
            <person name="Rollins M."/>
            <person name="Thuy-Boun P.S."/>
        </authorList>
    </citation>
    <scope>NUCLEOTIDE SEQUENCE [LARGE SCALE GENOMIC DNA]</scope>
    <source>
        <strain evidence="1">F_SG_1</strain>
        <tissue evidence="1">Salivary glands</tissue>
    </source>
</reference>
<keyword evidence="2" id="KW-1185">Reference proteome</keyword>
<dbReference type="EMBL" id="JARKHS020028106">
    <property type="protein sequence ID" value="KAK8764678.1"/>
    <property type="molecule type" value="Genomic_DNA"/>
</dbReference>
<comment type="caution">
    <text evidence="1">The sequence shown here is derived from an EMBL/GenBank/DDBJ whole genome shotgun (WGS) entry which is preliminary data.</text>
</comment>
<dbReference type="AlphaFoldDB" id="A0AAQ4DQD8"/>
<protein>
    <submittedName>
        <fullName evidence="1">Uncharacterized protein</fullName>
    </submittedName>
</protein>
<name>A0AAQ4DQD8_AMBAM</name>
<evidence type="ECO:0000313" key="1">
    <source>
        <dbReference type="EMBL" id="KAK8764678.1"/>
    </source>
</evidence>
<organism evidence="1 2">
    <name type="scientific">Amblyomma americanum</name>
    <name type="common">Lone star tick</name>
    <dbReference type="NCBI Taxonomy" id="6943"/>
    <lineage>
        <taxon>Eukaryota</taxon>
        <taxon>Metazoa</taxon>
        <taxon>Ecdysozoa</taxon>
        <taxon>Arthropoda</taxon>
        <taxon>Chelicerata</taxon>
        <taxon>Arachnida</taxon>
        <taxon>Acari</taxon>
        <taxon>Parasitiformes</taxon>
        <taxon>Ixodida</taxon>
        <taxon>Ixodoidea</taxon>
        <taxon>Ixodidae</taxon>
        <taxon>Amblyomminae</taxon>
        <taxon>Amblyomma</taxon>
    </lineage>
</organism>
<gene>
    <name evidence="1" type="ORF">V5799_032714</name>
</gene>
<sequence length="117" mass="13244">MHVAKSTKLRGSSCCLASGSRIQRLHVDYRRRPPWSCEILASRVGHFPNEDCRLSLHFTTLGRMKLTPTLSRALYMDHVQVTAEAPLESCSLCHTTFSGTAQFCRRGTCRVEYLRSV</sequence>
<evidence type="ECO:0000313" key="2">
    <source>
        <dbReference type="Proteomes" id="UP001321473"/>
    </source>
</evidence>
<accession>A0AAQ4DQD8</accession>